<reference evidence="1" key="1">
    <citation type="submission" date="2020-12" db="EMBL/GenBank/DDBJ databases">
        <title>Bacterial taxonomy.</title>
        <authorList>
            <person name="Pan X."/>
        </authorList>
    </citation>
    <scope>NUCLEOTIDE SEQUENCE</scope>
    <source>
        <strain evidence="1">B2012</strain>
    </source>
</reference>
<comment type="caution">
    <text evidence="1">The sequence shown here is derived from an EMBL/GenBank/DDBJ whole genome shotgun (WGS) entry which is preliminary data.</text>
</comment>
<dbReference type="SUPFAM" id="SSF56235">
    <property type="entry name" value="N-terminal nucleophile aminohydrolases (Ntn hydrolases)"/>
    <property type="match status" value="1"/>
</dbReference>
<evidence type="ECO:0000313" key="1">
    <source>
        <dbReference type="EMBL" id="MBJ3777522.1"/>
    </source>
</evidence>
<dbReference type="PIRSF" id="PIRSF009120">
    <property type="entry name" value="UCP009120_prtse"/>
    <property type="match status" value="1"/>
</dbReference>
<dbReference type="AlphaFoldDB" id="A0A934MEH4"/>
<dbReference type="InterPro" id="IPR029055">
    <property type="entry name" value="Ntn_hydrolases_N"/>
</dbReference>
<dbReference type="EMBL" id="JAEKJA010000017">
    <property type="protein sequence ID" value="MBJ3777522.1"/>
    <property type="molecule type" value="Genomic_DNA"/>
</dbReference>
<proteinExistence type="predicted"/>
<gene>
    <name evidence="1" type="ORF">JCR33_17575</name>
</gene>
<keyword evidence="2" id="KW-1185">Reference proteome</keyword>
<organism evidence="1 2">
    <name type="scientific">Acuticoccus mangrovi</name>
    <dbReference type="NCBI Taxonomy" id="2796142"/>
    <lineage>
        <taxon>Bacteria</taxon>
        <taxon>Pseudomonadati</taxon>
        <taxon>Pseudomonadota</taxon>
        <taxon>Alphaproteobacteria</taxon>
        <taxon>Hyphomicrobiales</taxon>
        <taxon>Amorphaceae</taxon>
        <taxon>Acuticoccus</taxon>
    </lineage>
</organism>
<dbReference type="GO" id="GO:0005839">
    <property type="term" value="C:proteasome core complex"/>
    <property type="evidence" value="ECO:0007669"/>
    <property type="project" value="InterPro"/>
</dbReference>
<dbReference type="GO" id="GO:0051603">
    <property type="term" value="P:proteolysis involved in protein catabolic process"/>
    <property type="evidence" value="ECO:0007669"/>
    <property type="project" value="InterPro"/>
</dbReference>
<dbReference type="Pfam" id="PF00227">
    <property type="entry name" value="Proteasome"/>
    <property type="match status" value="1"/>
</dbReference>
<protein>
    <submittedName>
        <fullName evidence="1">Peptidase</fullName>
    </submittedName>
</protein>
<dbReference type="Proteomes" id="UP000609531">
    <property type="component" value="Unassembled WGS sequence"/>
</dbReference>
<dbReference type="InterPro" id="IPR016545">
    <property type="entry name" value="UCP009120_prtse"/>
</dbReference>
<dbReference type="Gene3D" id="3.60.20.10">
    <property type="entry name" value="Glutamine Phosphoribosylpyrophosphate, subunit 1, domain 1"/>
    <property type="match status" value="1"/>
</dbReference>
<dbReference type="RefSeq" id="WP_198883468.1">
    <property type="nucleotide sequence ID" value="NZ_JAEKJA010000017.1"/>
</dbReference>
<dbReference type="InterPro" id="IPR001353">
    <property type="entry name" value="Proteasome_sua/b"/>
</dbReference>
<sequence>MTYCIGLLLRQGLVMVADTRTNAGVDNISTFRKLQVFQREDRLVAVATAGNLAVTQSVVSHMVEGLEDEHGELQTVYTVPTMLQMAEFTGRAVRFVAERDAEALKKDGSTFDCSLLLAGQIDERRLRLFMIYRAGNFLEATEDTAYLQIGEHKYGKPIIDRSVTFETSLDEALKLALISMDSTMRSNLAVGLPIDILVLPRGSLTPSVNLRIGQDDPYFEHVRNRWSDALREAHMSIPNPPYGH</sequence>
<evidence type="ECO:0000313" key="2">
    <source>
        <dbReference type="Proteomes" id="UP000609531"/>
    </source>
</evidence>
<accession>A0A934MEH4</accession>
<name>A0A934MEH4_9HYPH</name>